<dbReference type="InterPro" id="IPR016425">
    <property type="entry name" value="IspG_bac"/>
</dbReference>
<dbReference type="EC" id="1.17.7.3" evidence="7"/>
<dbReference type="GO" id="GO:0016114">
    <property type="term" value="P:terpenoid biosynthetic process"/>
    <property type="evidence" value="ECO:0007669"/>
    <property type="project" value="InterPro"/>
</dbReference>
<dbReference type="UniPathway" id="UPA00056">
    <property type="reaction ID" value="UER00096"/>
</dbReference>
<dbReference type="SUPFAM" id="SSF56014">
    <property type="entry name" value="Nitrite and sulphite reductase 4Fe-4S domain-like"/>
    <property type="match status" value="1"/>
</dbReference>
<keyword evidence="3 7" id="KW-0560">Oxidoreductase</keyword>
<dbReference type="Pfam" id="PF04551">
    <property type="entry name" value="GcpE"/>
    <property type="match status" value="1"/>
</dbReference>
<keyword evidence="5 7" id="KW-0411">Iron-sulfur</keyword>
<feature type="binding site" evidence="7">
    <location>
        <position position="328"/>
    </location>
    <ligand>
        <name>[4Fe-4S] cluster</name>
        <dbReference type="ChEBI" id="CHEBI:49883"/>
    </ligand>
</feature>
<dbReference type="HAMAP" id="MF_00159">
    <property type="entry name" value="IspG"/>
    <property type="match status" value="1"/>
</dbReference>
<comment type="pathway">
    <text evidence="7">Isoprenoid biosynthesis; isopentenyl diphosphate biosynthesis via DXP pathway; isopentenyl diphosphate from 1-deoxy-D-xylulose 5-phosphate: step 5/6.</text>
</comment>
<name>A0A512IMF4_9HYPH</name>
<dbReference type="InterPro" id="IPR045854">
    <property type="entry name" value="NO2/SO3_Rdtase_4Fe4S_sf"/>
</dbReference>
<dbReference type="PIRSF" id="PIRSF004640">
    <property type="entry name" value="IspG"/>
    <property type="match status" value="1"/>
</dbReference>
<dbReference type="GO" id="GO:0019288">
    <property type="term" value="P:isopentenyl diphosphate biosynthetic process, methylerythritol 4-phosphate pathway"/>
    <property type="evidence" value="ECO:0007669"/>
    <property type="project" value="UniProtKB-UniRule"/>
</dbReference>
<dbReference type="PANTHER" id="PTHR30454:SF0">
    <property type="entry name" value="4-HYDROXY-3-METHYLBUT-2-EN-1-YL DIPHOSPHATE SYNTHASE (FERREDOXIN), CHLOROPLASTIC"/>
    <property type="match status" value="1"/>
</dbReference>
<comment type="function">
    <text evidence="7">Converts 2C-methyl-D-erythritol 2,4-cyclodiphosphate (ME-2,4cPP) into 1-hydroxy-2-methyl-2-(E)-butenyl 4-diphosphate.</text>
</comment>
<evidence type="ECO:0000256" key="1">
    <source>
        <dbReference type="ARBA" id="ARBA00022485"/>
    </source>
</evidence>
<evidence type="ECO:0000313" key="11">
    <source>
        <dbReference type="EMBL" id="GEO98889.1"/>
    </source>
</evidence>
<evidence type="ECO:0000259" key="10">
    <source>
        <dbReference type="Pfam" id="PF26540"/>
    </source>
</evidence>
<keyword evidence="12" id="KW-1185">Reference proteome</keyword>
<feature type="binding site" evidence="7">
    <location>
        <position position="331"/>
    </location>
    <ligand>
        <name>[4Fe-4S] cluster</name>
        <dbReference type="ChEBI" id="CHEBI:49883"/>
    </ligand>
</feature>
<accession>A0A512IMF4</accession>
<dbReference type="InterPro" id="IPR004588">
    <property type="entry name" value="IspG_bac-typ"/>
</dbReference>
<evidence type="ECO:0000256" key="5">
    <source>
        <dbReference type="ARBA" id="ARBA00023014"/>
    </source>
</evidence>
<dbReference type="NCBIfam" id="NF001540">
    <property type="entry name" value="PRK00366.1"/>
    <property type="match status" value="1"/>
</dbReference>
<dbReference type="AlphaFoldDB" id="A0A512IMF4"/>
<dbReference type="Proteomes" id="UP000321258">
    <property type="component" value="Unassembled WGS sequence"/>
</dbReference>
<dbReference type="GO" id="GO:0051539">
    <property type="term" value="F:4 iron, 4 sulfur cluster binding"/>
    <property type="evidence" value="ECO:0007669"/>
    <property type="project" value="UniProtKB-UniRule"/>
</dbReference>
<sequence length="447" mass="47320">MEAMETPDALSNPIAPESPNMRGPEIAGPSPRHRSVGVTVGHGEGAVTVGGGAPIVVQSMTNTDTADIDGTVAQVAQLARAGSELVRITVDRDEAAAAVPKIRERLDRIGCFVPLVGDFHYIGHKLLTDHPACAEALAKYRINPGNVGFKNKKDVQFSTIVEQAIRYGKTVRIGANWGSLDGELLTHLMDENAKSARPIDARAVMREAMVQSALGSADRAVELGLPQDRIILSAKVSAVQDLIAVYREVARRSDYAIHLGLTEAGMGSKGLVAASAAIGVLLQEGIGDTIRYSLTPEPGGDRTVEVKAAQELLQTMGFRTFVPMVAACPGCGRTTSTTFQELARDIQNWLVTSMPEWKKTYPGVEGLNVAVMGCIVNGPGESKHADIGISLPGTGETPTAPVFIDGKKAMTLRGPTLAKDFEGIVVDYIERRFGPGASGTSTRDAAE</sequence>
<evidence type="ECO:0000313" key="12">
    <source>
        <dbReference type="Proteomes" id="UP000321258"/>
    </source>
</evidence>
<feature type="domain" description="IspG TIM-barrel" evidence="9">
    <location>
        <begin position="45"/>
        <end position="309"/>
    </location>
</feature>
<evidence type="ECO:0000256" key="6">
    <source>
        <dbReference type="ARBA" id="ARBA00023229"/>
    </source>
</evidence>
<feature type="domain" description="IspG C-terminal" evidence="10">
    <location>
        <begin position="325"/>
        <end position="421"/>
    </location>
</feature>
<feature type="binding site" evidence="7">
    <location>
        <position position="381"/>
    </location>
    <ligand>
        <name>[4Fe-4S] cluster</name>
        <dbReference type="ChEBI" id="CHEBI:49883"/>
    </ligand>
</feature>
<dbReference type="InterPro" id="IPR058579">
    <property type="entry name" value="IspG_C"/>
</dbReference>
<keyword evidence="4 7" id="KW-0408">Iron</keyword>
<protein>
    <recommendedName>
        <fullName evidence="7">4-hydroxy-3-methylbut-2-en-1-yl diphosphate synthase (flavodoxin)</fullName>
        <ecNumber evidence="7">1.17.7.3</ecNumber>
    </recommendedName>
    <alternativeName>
        <fullName evidence="7">1-hydroxy-2-methyl-2-(E)-butenyl 4-diphosphate synthase</fullName>
    </alternativeName>
</protein>
<dbReference type="NCBIfam" id="TIGR00612">
    <property type="entry name" value="ispG_gcpE"/>
    <property type="match status" value="1"/>
</dbReference>
<dbReference type="GO" id="GO:0005506">
    <property type="term" value="F:iron ion binding"/>
    <property type="evidence" value="ECO:0007669"/>
    <property type="project" value="InterPro"/>
</dbReference>
<evidence type="ECO:0000256" key="7">
    <source>
        <dbReference type="HAMAP-Rule" id="MF_00159"/>
    </source>
</evidence>
<gene>
    <name evidence="7 11" type="primary">ispG</name>
    <name evidence="11" type="ORF">MHA02_12770</name>
</gene>
<dbReference type="GO" id="GO:0046429">
    <property type="term" value="F:4-hydroxy-3-methylbut-2-en-1-yl diphosphate synthase activity (ferredoxin)"/>
    <property type="evidence" value="ECO:0007669"/>
    <property type="project" value="UniProtKB-UniRule"/>
</dbReference>
<evidence type="ECO:0000256" key="4">
    <source>
        <dbReference type="ARBA" id="ARBA00023004"/>
    </source>
</evidence>
<keyword evidence="1 7" id="KW-0004">4Fe-4S</keyword>
<dbReference type="FunFam" id="3.30.413.10:FF:000012">
    <property type="entry name" value="4-hydroxy-3-methylbut-2-en-1-yl diphosphate synthase (flavodoxin)"/>
    <property type="match status" value="1"/>
</dbReference>
<reference evidence="11 12" key="1">
    <citation type="submission" date="2019-07" db="EMBL/GenBank/DDBJ databases">
        <title>Whole genome shotgun sequence of Methylobacterium haplocladii NBRC 107714.</title>
        <authorList>
            <person name="Hosoyama A."/>
            <person name="Uohara A."/>
            <person name="Ohji S."/>
            <person name="Ichikawa N."/>
        </authorList>
    </citation>
    <scope>NUCLEOTIDE SEQUENCE [LARGE SCALE GENOMIC DNA]</scope>
    <source>
        <strain evidence="11 12">NBRC 107714</strain>
    </source>
</reference>
<evidence type="ECO:0000256" key="2">
    <source>
        <dbReference type="ARBA" id="ARBA00022723"/>
    </source>
</evidence>
<dbReference type="PANTHER" id="PTHR30454">
    <property type="entry name" value="4-HYDROXY-3-METHYLBUT-2-EN-1-YL DIPHOSPHATE SYNTHASE"/>
    <property type="match status" value="1"/>
</dbReference>
<evidence type="ECO:0000256" key="3">
    <source>
        <dbReference type="ARBA" id="ARBA00023002"/>
    </source>
</evidence>
<comment type="catalytic activity">
    <reaction evidence="7">
        <text>(2E)-4-hydroxy-3-methylbut-2-enyl diphosphate + oxidized [flavodoxin] + H2O + 2 H(+) = 2-C-methyl-D-erythritol 2,4-cyclic diphosphate + reduced [flavodoxin]</text>
        <dbReference type="Rhea" id="RHEA:43604"/>
        <dbReference type="Rhea" id="RHEA-COMP:10622"/>
        <dbReference type="Rhea" id="RHEA-COMP:10623"/>
        <dbReference type="ChEBI" id="CHEBI:15377"/>
        <dbReference type="ChEBI" id="CHEBI:15378"/>
        <dbReference type="ChEBI" id="CHEBI:57618"/>
        <dbReference type="ChEBI" id="CHEBI:58210"/>
        <dbReference type="ChEBI" id="CHEBI:58483"/>
        <dbReference type="ChEBI" id="CHEBI:128753"/>
        <dbReference type="EC" id="1.17.7.3"/>
    </reaction>
</comment>
<evidence type="ECO:0000256" key="8">
    <source>
        <dbReference type="SAM" id="MobiDB-lite"/>
    </source>
</evidence>
<evidence type="ECO:0000259" key="9">
    <source>
        <dbReference type="Pfam" id="PF04551"/>
    </source>
</evidence>
<comment type="cofactor">
    <cofactor evidence="7">
        <name>[4Fe-4S] cluster</name>
        <dbReference type="ChEBI" id="CHEBI:49883"/>
    </cofactor>
    <text evidence="7">Binds 1 [4Fe-4S] cluster.</text>
</comment>
<dbReference type="Gene3D" id="3.20.20.20">
    <property type="entry name" value="Dihydropteroate synthase-like"/>
    <property type="match status" value="1"/>
</dbReference>
<proteinExistence type="inferred from homology"/>
<comment type="caution">
    <text evidence="11">The sequence shown here is derived from an EMBL/GenBank/DDBJ whole genome shotgun (WGS) entry which is preliminary data.</text>
</comment>
<dbReference type="InterPro" id="IPR011005">
    <property type="entry name" value="Dihydropteroate_synth-like_sf"/>
</dbReference>
<feature type="binding site" evidence="7">
    <location>
        <position position="374"/>
    </location>
    <ligand>
        <name>[4Fe-4S] cluster</name>
        <dbReference type="ChEBI" id="CHEBI:49883"/>
    </ligand>
</feature>
<dbReference type="EMBL" id="BJZT01000011">
    <property type="protein sequence ID" value="GEO98889.1"/>
    <property type="molecule type" value="Genomic_DNA"/>
</dbReference>
<keyword evidence="6 7" id="KW-0414">Isoprene biosynthesis</keyword>
<dbReference type="OrthoDB" id="9803214at2"/>
<dbReference type="Gene3D" id="3.30.413.10">
    <property type="entry name" value="Sulfite Reductase Hemoprotein, domain 1"/>
    <property type="match status" value="1"/>
</dbReference>
<dbReference type="Pfam" id="PF26540">
    <property type="entry name" value="GcpE_C"/>
    <property type="match status" value="1"/>
</dbReference>
<comment type="similarity">
    <text evidence="7">Belongs to the IspG family.</text>
</comment>
<dbReference type="InterPro" id="IPR058578">
    <property type="entry name" value="IspG_TIM"/>
</dbReference>
<keyword evidence="2 7" id="KW-0479">Metal-binding</keyword>
<feature type="region of interest" description="Disordered" evidence="8">
    <location>
        <begin position="1"/>
        <end position="33"/>
    </location>
</feature>
<organism evidence="11 12">
    <name type="scientific">Methylobacterium haplocladii</name>
    <dbReference type="NCBI Taxonomy" id="1176176"/>
    <lineage>
        <taxon>Bacteria</taxon>
        <taxon>Pseudomonadati</taxon>
        <taxon>Pseudomonadota</taxon>
        <taxon>Alphaproteobacteria</taxon>
        <taxon>Hyphomicrobiales</taxon>
        <taxon>Methylobacteriaceae</taxon>
        <taxon>Methylobacterium</taxon>
    </lineage>
</organism>
<dbReference type="GO" id="GO:0141197">
    <property type="term" value="F:4-hydroxy-3-methylbut-2-enyl-diphosphate synthase activity (flavodoxin)"/>
    <property type="evidence" value="ECO:0007669"/>
    <property type="project" value="UniProtKB-EC"/>
</dbReference>